<feature type="compositionally biased region" description="Polar residues" evidence="4">
    <location>
        <begin position="266"/>
        <end position="279"/>
    </location>
</feature>
<evidence type="ECO:0000313" key="6">
    <source>
        <dbReference type="EMBL" id="KAK5110722.1"/>
    </source>
</evidence>
<feature type="compositionally biased region" description="Low complexity" evidence="4">
    <location>
        <begin position="367"/>
        <end position="380"/>
    </location>
</feature>
<feature type="compositionally biased region" description="Low complexity" evidence="4">
    <location>
        <begin position="859"/>
        <end position="868"/>
    </location>
</feature>
<feature type="compositionally biased region" description="Polar residues" evidence="4">
    <location>
        <begin position="354"/>
        <end position="366"/>
    </location>
</feature>
<feature type="region of interest" description="Disordered" evidence="4">
    <location>
        <begin position="552"/>
        <end position="573"/>
    </location>
</feature>
<dbReference type="AlphaFoldDB" id="A0AAN7YF76"/>
<dbReference type="EMBL" id="JAVRRL010000046">
    <property type="protein sequence ID" value="KAK5110722.1"/>
    <property type="molecule type" value="Genomic_DNA"/>
</dbReference>
<proteinExistence type="predicted"/>
<dbReference type="Proteomes" id="UP001310890">
    <property type="component" value="Unassembled WGS sequence"/>
</dbReference>
<dbReference type="InterPro" id="IPR032675">
    <property type="entry name" value="LRR_dom_sf"/>
</dbReference>
<keyword evidence="1" id="KW-0433">Leucine-rich repeat</keyword>
<keyword evidence="3" id="KW-0175">Coiled coil</keyword>
<evidence type="ECO:0000256" key="2">
    <source>
        <dbReference type="ARBA" id="ARBA00022737"/>
    </source>
</evidence>
<feature type="domain" description="Disease resistance R13L4/SHOC-2-like LRR" evidence="5">
    <location>
        <begin position="80"/>
        <end position="161"/>
    </location>
</feature>
<organism evidence="6 7">
    <name type="scientific">Meristemomyces frigidus</name>
    <dbReference type="NCBI Taxonomy" id="1508187"/>
    <lineage>
        <taxon>Eukaryota</taxon>
        <taxon>Fungi</taxon>
        <taxon>Dikarya</taxon>
        <taxon>Ascomycota</taxon>
        <taxon>Pezizomycotina</taxon>
        <taxon>Dothideomycetes</taxon>
        <taxon>Dothideomycetidae</taxon>
        <taxon>Mycosphaerellales</taxon>
        <taxon>Teratosphaeriaceae</taxon>
        <taxon>Meristemomyces</taxon>
    </lineage>
</organism>
<evidence type="ECO:0000259" key="5">
    <source>
        <dbReference type="Pfam" id="PF23598"/>
    </source>
</evidence>
<keyword evidence="2" id="KW-0677">Repeat</keyword>
<evidence type="ECO:0000256" key="3">
    <source>
        <dbReference type="SAM" id="Coils"/>
    </source>
</evidence>
<feature type="region of interest" description="Disordered" evidence="4">
    <location>
        <begin position="236"/>
        <end position="408"/>
    </location>
</feature>
<feature type="compositionally biased region" description="Gly residues" evidence="4">
    <location>
        <begin position="869"/>
        <end position="882"/>
    </location>
</feature>
<dbReference type="Pfam" id="PF10428">
    <property type="entry name" value="SOG2"/>
    <property type="match status" value="1"/>
</dbReference>
<dbReference type="InterPro" id="IPR019487">
    <property type="entry name" value="RAM_signalling_pathway_SOG2"/>
</dbReference>
<protein>
    <recommendedName>
        <fullName evidence="5">Disease resistance R13L4/SHOC-2-like LRR domain-containing protein</fullName>
    </recommendedName>
</protein>
<name>A0AAN7YF76_9PEZI</name>
<feature type="region of interest" description="Disordered" evidence="4">
    <location>
        <begin position="859"/>
        <end position="893"/>
    </location>
</feature>
<feature type="region of interest" description="Disordered" evidence="4">
    <location>
        <begin position="612"/>
        <end position="639"/>
    </location>
</feature>
<dbReference type="Gene3D" id="3.80.10.10">
    <property type="entry name" value="Ribonuclease Inhibitor"/>
    <property type="match status" value="1"/>
</dbReference>
<dbReference type="InterPro" id="IPR055414">
    <property type="entry name" value="LRR_R13L4/SHOC2-like"/>
</dbReference>
<feature type="compositionally biased region" description="Polar residues" evidence="4">
    <location>
        <begin position="618"/>
        <end position="639"/>
    </location>
</feature>
<evidence type="ECO:0000313" key="7">
    <source>
        <dbReference type="Proteomes" id="UP001310890"/>
    </source>
</evidence>
<accession>A0AAN7YF76</accession>
<dbReference type="GO" id="GO:0005737">
    <property type="term" value="C:cytoplasm"/>
    <property type="evidence" value="ECO:0007669"/>
    <property type="project" value="TreeGrafter"/>
</dbReference>
<gene>
    <name evidence="6" type="ORF">LTR62_005599</name>
</gene>
<evidence type="ECO:0000256" key="4">
    <source>
        <dbReference type="SAM" id="MobiDB-lite"/>
    </source>
</evidence>
<dbReference type="InterPro" id="IPR003591">
    <property type="entry name" value="Leu-rich_rpt_typical-subtyp"/>
</dbReference>
<feature type="compositionally biased region" description="Polar residues" evidence="4">
    <location>
        <begin position="338"/>
        <end position="347"/>
    </location>
</feature>
<feature type="compositionally biased region" description="Polar residues" evidence="4">
    <location>
        <begin position="553"/>
        <end position="571"/>
    </location>
</feature>
<reference evidence="6" key="1">
    <citation type="submission" date="2023-08" db="EMBL/GenBank/DDBJ databases">
        <title>Black Yeasts Isolated from many extreme environments.</title>
        <authorList>
            <person name="Coleine C."/>
            <person name="Stajich J.E."/>
            <person name="Selbmann L."/>
        </authorList>
    </citation>
    <scope>NUCLEOTIDE SEQUENCE</scope>
    <source>
        <strain evidence="6">CCFEE 5401</strain>
    </source>
</reference>
<dbReference type="SUPFAM" id="SSF52075">
    <property type="entry name" value="Outer arm dynein light chain 1"/>
    <property type="match status" value="1"/>
</dbReference>
<dbReference type="PANTHER" id="PTHR48051:SF46">
    <property type="entry name" value="LEUCINE RICH REPEAT-CONTAINING DOMAIN PROTEIN"/>
    <property type="match status" value="1"/>
</dbReference>
<evidence type="ECO:0000256" key="1">
    <source>
        <dbReference type="ARBA" id="ARBA00022614"/>
    </source>
</evidence>
<comment type="caution">
    <text evidence="6">The sequence shown here is derived from an EMBL/GenBank/DDBJ whole genome shotgun (WGS) entry which is preliminary data.</text>
</comment>
<dbReference type="Pfam" id="PF23598">
    <property type="entry name" value="LRR_14"/>
    <property type="match status" value="1"/>
</dbReference>
<dbReference type="InterPro" id="IPR050216">
    <property type="entry name" value="LRR_domain-containing"/>
</dbReference>
<dbReference type="PANTHER" id="PTHR48051">
    <property type="match status" value="1"/>
</dbReference>
<dbReference type="SMART" id="SM00369">
    <property type="entry name" value="LRR_TYP"/>
    <property type="match status" value="2"/>
</dbReference>
<feature type="coiled-coil region" evidence="3">
    <location>
        <begin position="453"/>
        <end position="480"/>
    </location>
</feature>
<sequence>MTVADLVVYTRRQLEADGEQQAHIKAAGVVGGHLQSQTGLTLNLSHLEIHALPVEVIALIKDRVERLALSHNPQVYVPPQISQCNRLKYLNLRANSLRHFPDAVLQLPFLEILDVSKNRIVSVPEGIKNMTSLKFLAVGKNRITRLPLALGDMPSLTKLKCDENPLEFPPAHVWEVGVVSESAESSPNSKEQERDVCQLVKRFLKAASLRERLRTFSSDNLSESNVETPRPLKRTATTGRFPVRPSIGGIEDMRTISPIGKPPIPQRNNARDVSSNGSTVRRPGIAPLLTGDGDVSRSRSETLTSVSSIKSRRQGLVAPKKTAINIDDLADPSGAGSIRSSQASTLRGTAAHSRATSSVSTLNGFLTASSGAETSSSTASPVDGPFGKFGPSRRLSSLPESRHSRVQSTNLVRSAKRVMFSLLQLHGPVSEVARAVKDGTPKRSVLERHMFGASAHVEELDRLLNKMANAQEEDDKDDEEALRSIAVATVAALRAYGPVIRELKQQTYRVVSLTEGVYLRCLMSQIYMTIIESRNICSSLGYTLKARDPAKTPRTSRAWSSRTVTPTQPKPITSKRMRGATILRSMSSNASIRTMPPPVSLAIVNSSRTNTMTSTNSAFSSTAPTPRSGETPSSTIPYPPTLSRTNTMHNDTTHHISNDYTDDTHLDQIYLKLHSASTLARHNLPNCHAEFLTRLSSNNQYIHISHHNTASKLAAHHWSICLQKCEAVISANNNLHTRLKVVKLKDPGVRTDFWNLCDEFVARWTELATEVKGMSVKKVDEMGSVRQVMRPVQKAVKEVSKVVSESPLYQSALRGGGQMAHSTAMMNGGGGGGGLGPAFPSTLNAALAQVVSNRGQHGYNSGLSSGYHSSGGGGGGGGGGSQNGHSGYVTPHTVPATPLSAALGPAAQATVAAESMTAEYFPTMQRPAGLERMNTVERVPQGR</sequence>